<proteinExistence type="predicted"/>
<dbReference type="EMBL" id="FOGT01000011">
    <property type="protein sequence ID" value="SES22976.1"/>
    <property type="molecule type" value="Genomic_DNA"/>
</dbReference>
<dbReference type="AlphaFoldDB" id="A0A1H9VML1"/>
<dbReference type="OrthoDB" id="5358049at2"/>
<gene>
    <name evidence="1" type="ORF">SAMN05518684_111125</name>
</gene>
<dbReference type="RefSeq" id="WP_093053558.1">
    <property type="nucleotide sequence ID" value="NZ_FOGT01000011.1"/>
</dbReference>
<evidence type="ECO:0000313" key="1">
    <source>
        <dbReference type="EMBL" id="SES22976.1"/>
    </source>
</evidence>
<evidence type="ECO:0000313" key="2">
    <source>
        <dbReference type="Proteomes" id="UP000198571"/>
    </source>
</evidence>
<organism evidence="1 2">
    <name type="scientific">Salipaludibacillus aurantiacus</name>
    <dbReference type="NCBI Taxonomy" id="1601833"/>
    <lineage>
        <taxon>Bacteria</taxon>
        <taxon>Bacillati</taxon>
        <taxon>Bacillota</taxon>
        <taxon>Bacilli</taxon>
        <taxon>Bacillales</taxon>
        <taxon>Bacillaceae</taxon>
    </lineage>
</organism>
<dbReference type="InterPro" id="IPR058303">
    <property type="entry name" value="DUF7990"/>
</dbReference>
<dbReference type="Pfam" id="PF25952">
    <property type="entry name" value="DUF7990"/>
    <property type="match status" value="1"/>
</dbReference>
<sequence length="83" mass="10088">MGFKDFLKLYDEILRQGHRTEILRELRDEDDLFFLLLYSEMLGLPNPVSFYTLELYPYMLEKFHDWHTRMGMEKSPLSGFRCC</sequence>
<evidence type="ECO:0008006" key="3">
    <source>
        <dbReference type="Google" id="ProtNLM"/>
    </source>
</evidence>
<reference evidence="2" key="1">
    <citation type="submission" date="2016-10" db="EMBL/GenBank/DDBJ databases">
        <authorList>
            <person name="Varghese N."/>
            <person name="Submissions S."/>
        </authorList>
    </citation>
    <scope>NUCLEOTIDE SEQUENCE [LARGE SCALE GENOMIC DNA]</scope>
    <source>
        <strain evidence="2">S9</strain>
    </source>
</reference>
<keyword evidence="2" id="KW-1185">Reference proteome</keyword>
<name>A0A1H9VML1_9BACI</name>
<accession>A0A1H9VML1</accession>
<dbReference type="Proteomes" id="UP000198571">
    <property type="component" value="Unassembled WGS sequence"/>
</dbReference>
<dbReference type="STRING" id="1601833.SAMN05518684_111125"/>
<dbReference type="NCBIfam" id="NF041419">
    <property type="entry name" value="CC_star_Cory"/>
    <property type="match status" value="1"/>
</dbReference>
<dbReference type="InterPro" id="IPR047717">
    <property type="entry name" value="CC_star_Cory"/>
</dbReference>
<protein>
    <recommendedName>
        <fullName evidence="3">DNA helicase</fullName>
    </recommendedName>
</protein>